<dbReference type="EMBL" id="JARJBB010000023">
    <property type="protein sequence ID" value="MDF3302480.1"/>
    <property type="molecule type" value="Genomic_DNA"/>
</dbReference>
<organism evidence="1 2">
    <name type="scientific">Streptomyces tropicalis</name>
    <dbReference type="NCBI Taxonomy" id="3034234"/>
    <lineage>
        <taxon>Bacteria</taxon>
        <taxon>Bacillati</taxon>
        <taxon>Actinomycetota</taxon>
        <taxon>Actinomycetes</taxon>
        <taxon>Kitasatosporales</taxon>
        <taxon>Streptomycetaceae</taxon>
        <taxon>Streptomyces</taxon>
    </lineage>
</organism>
<evidence type="ECO:0000313" key="2">
    <source>
        <dbReference type="Proteomes" id="UP001221150"/>
    </source>
</evidence>
<gene>
    <name evidence="1" type="ORF">P3H78_28425</name>
</gene>
<name>A0ABT6AFA6_9ACTN</name>
<dbReference type="Proteomes" id="UP001221150">
    <property type="component" value="Unassembled WGS sequence"/>
</dbReference>
<dbReference type="RefSeq" id="WP_276112044.1">
    <property type="nucleotide sequence ID" value="NZ_JARJBB010000023.1"/>
</dbReference>
<evidence type="ECO:0000313" key="1">
    <source>
        <dbReference type="EMBL" id="MDF3302480.1"/>
    </source>
</evidence>
<proteinExistence type="predicted"/>
<sequence length="315" mass="32461">MAQSTYPPDAESGLGVENARGVKVQAAVLPGMSDAVFIVTGPFTGDGSANAAVYGNGAAGWGMLMPDGGHRRLTSSGTGSNTINEGLSFAVHFRDGFLETAENSGVFSTAFGSGFPIRRDWRWSKDHFVLDHDSIVTAAPASVPAREVPAAPSAPPSEGTFGGRLQDAVVDATRTVAGSDGRIKLTLAPVRVSTACAAANTCAAGDGTVTADFTADAQVRTLYPVTAGGRDQLITGPLWPLAGIAESLWGVDSSSNSQIPALAVSPGYYQSKGAAPWYIPAGLHVSAFHVSRDLPVEITFHHGAVTEVAVLAPRQ</sequence>
<comment type="caution">
    <text evidence="1">The sequence shown here is derived from an EMBL/GenBank/DDBJ whole genome shotgun (WGS) entry which is preliminary data.</text>
</comment>
<keyword evidence="2" id="KW-1185">Reference proteome</keyword>
<protein>
    <submittedName>
        <fullName evidence="1">Uncharacterized protein</fullName>
    </submittedName>
</protein>
<accession>A0ABT6AFA6</accession>
<reference evidence="1 2" key="1">
    <citation type="submission" date="2023-03" db="EMBL/GenBank/DDBJ databases">
        <title>Draft genome sequence of Streptomyces sp. K1PA1 isolated from peat swamp forest in Thailand.</title>
        <authorList>
            <person name="Klaysubun C."/>
            <person name="Duangmal K."/>
        </authorList>
    </citation>
    <scope>NUCLEOTIDE SEQUENCE [LARGE SCALE GENOMIC DNA]</scope>
    <source>
        <strain evidence="1 2">K1PA1</strain>
    </source>
</reference>